<evidence type="ECO:0000313" key="9">
    <source>
        <dbReference type="Proteomes" id="UP000196036"/>
    </source>
</evidence>
<evidence type="ECO:0000313" key="6">
    <source>
        <dbReference type="EMBL" id="SFM58506.1"/>
    </source>
</evidence>
<feature type="domain" description="FecR protein" evidence="2">
    <location>
        <begin position="111"/>
        <end position="201"/>
    </location>
</feature>
<protein>
    <submittedName>
        <fullName evidence="6">FecR family protein</fullName>
    </submittedName>
    <submittedName>
        <fullName evidence="4">Iron dicitrate transport regulator FecR</fullName>
    </submittedName>
</protein>
<dbReference type="InterPro" id="IPR032508">
    <property type="entry name" value="FecR_C"/>
</dbReference>
<gene>
    <name evidence="4" type="ORF">B5E52_07645</name>
    <name evidence="5" type="ORF">SAMN04487924_10649</name>
    <name evidence="6" type="ORF">SAMN05216250_10728</name>
</gene>
<dbReference type="EMBL" id="FNRP01000006">
    <property type="protein sequence ID" value="SEA42782.1"/>
    <property type="molecule type" value="Genomic_DNA"/>
</dbReference>
<reference evidence="4" key="3">
    <citation type="journal article" date="2018" name="BMC Genomics">
        <title>Whole genome sequencing and function prediction of 133 gut anaerobes isolated from chicken caecum in pure cultures.</title>
        <authorList>
            <person name="Medvecky M."/>
            <person name="Cejkova D."/>
            <person name="Polansky O."/>
            <person name="Karasova D."/>
            <person name="Kubasova T."/>
            <person name="Cizek A."/>
            <person name="Rychlik I."/>
        </authorList>
    </citation>
    <scope>NUCLEOTIDE SEQUENCE</scope>
    <source>
        <strain evidence="4">An109</strain>
    </source>
</reference>
<reference evidence="7 8" key="1">
    <citation type="submission" date="2016-10" db="EMBL/GenBank/DDBJ databases">
        <authorList>
            <person name="de Groot N.N."/>
        </authorList>
    </citation>
    <scope>NUCLEOTIDE SEQUENCE [LARGE SCALE GENOMIC DNA]</scope>
    <source>
        <strain evidence="6 8">NLAE-zl-C202</strain>
        <strain evidence="5 7">NLAE-zl-G339</strain>
    </source>
</reference>
<evidence type="ECO:0000256" key="1">
    <source>
        <dbReference type="SAM" id="Phobius"/>
    </source>
</evidence>
<accession>A0A1I4S1T8</accession>
<dbReference type="Pfam" id="PF04773">
    <property type="entry name" value="FecR"/>
    <property type="match status" value="1"/>
</dbReference>
<feature type="transmembrane region" description="Helical" evidence="1">
    <location>
        <begin position="81"/>
        <end position="99"/>
    </location>
</feature>
<proteinExistence type="predicted"/>
<keyword evidence="1" id="KW-0472">Membrane</keyword>
<dbReference type="Proteomes" id="UP000183766">
    <property type="component" value="Unassembled WGS sequence"/>
</dbReference>
<feature type="domain" description="Protein FecR C-terminal" evidence="3">
    <location>
        <begin position="246"/>
        <end position="314"/>
    </location>
</feature>
<dbReference type="PIRSF" id="PIRSF018266">
    <property type="entry name" value="FecR"/>
    <property type="match status" value="1"/>
</dbReference>
<dbReference type="Gene3D" id="2.60.120.1440">
    <property type="match status" value="1"/>
</dbReference>
<dbReference type="Pfam" id="PF16344">
    <property type="entry name" value="FecR_C"/>
    <property type="match status" value="1"/>
</dbReference>
<dbReference type="AlphaFoldDB" id="A0A1I4S1T8"/>
<keyword evidence="1" id="KW-1133">Transmembrane helix</keyword>
<dbReference type="InterPro" id="IPR006860">
    <property type="entry name" value="FecR"/>
</dbReference>
<keyword evidence="1" id="KW-0812">Transmembrane</keyword>
<dbReference type="EMBL" id="NFLW01000011">
    <property type="protein sequence ID" value="OUQ71144.1"/>
    <property type="molecule type" value="Genomic_DNA"/>
</dbReference>
<sequence>MTTHFKNLYRQYIEQGIPSPDFGEFKKELSNMPDEELWNTMIDMDKDATTEIKMPPMVKNQIQKELRLIIWKRRWRQFTKYAAVFALLITSVFGIYSLFETSDTKQMITANVKPGSKSEIILPDGTKVQLNGATTITYNVNNTKERLVQLSGEAFFDVVKNPDCPFRVIANDLQIEVVGTSFNVNTYKKNIIETSLLTGRIKISGGSLPQEYVLTPGKKATYSSIDKTLKITKADAHVITGWCDDYLIFDSEPLIDVIEEIERWYGVKIELRCPQIGQDLLSGSFRHESIQNVIHSLSLQYKFRYEIHKDKITIY</sequence>
<organism evidence="6 8">
    <name type="scientific">Bacteroides xylanisolvens</name>
    <dbReference type="NCBI Taxonomy" id="371601"/>
    <lineage>
        <taxon>Bacteria</taxon>
        <taxon>Pseudomonadati</taxon>
        <taxon>Bacteroidota</taxon>
        <taxon>Bacteroidia</taxon>
        <taxon>Bacteroidales</taxon>
        <taxon>Bacteroidaceae</taxon>
        <taxon>Bacteroides</taxon>
    </lineage>
</organism>
<reference evidence="9" key="2">
    <citation type="submission" date="2017-04" db="EMBL/GenBank/DDBJ databases">
        <title>Function of individual gut microbiota members based on whole genome sequencing of pure cultures obtained from chicken caecum.</title>
        <authorList>
            <person name="Medvecky M."/>
            <person name="Cejkova D."/>
            <person name="Polansky O."/>
            <person name="Karasova D."/>
            <person name="Kubasova T."/>
            <person name="Cizek A."/>
            <person name="Rychlik I."/>
        </authorList>
    </citation>
    <scope>NUCLEOTIDE SEQUENCE [LARGE SCALE GENOMIC DNA]</scope>
    <source>
        <strain evidence="9">An109</strain>
    </source>
</reference>
<dbReference type="InterPro" id="IPR012373">
    <property type="entry name" value="Ferrdict_sens_TM"/>
</dbReference>
<dbReference type="Proteomes" id="UP000183040">
    <property type="component" value="Unassembled WGS sequence"/>
</dbReference>
<dbReference type="Gene3D" id="3.55.50.30">
    <property type="match status" value="1"/>
</dbReference>
<evidence type="ECO:0000313" key="4">
    <source>
        <dbReference type="EMBL" id="OUQ71144.1"/>
    </source>
</evidence>
<dbReference type="GO" id="GO:0016989">
    <property type="term" value="F:sigma factor antagonist activity"/>
    <property type="evidence" value="ECO:0007669"/>
    <property type="project" value="TreeGrafter"/>
</dbReference>
<evidence type="ECO:0000313" key="7">
    <source>
        <dbReference type="Proteomes" id="UP000183040"/>
    </source>
</evidence>
<dbReference type="EMBL" id="FOUM01000007">
    <property type="protein sequence ID" value="SFM58506.1"/>
    <property type="molecule type" value="Genomic_DNA"/>
</dbReference>
<dbReference type="PANTHER" id="PTHR30273:SF2">
    <property type="entry name" value="PROTEIN FECR"/>
    <property type="match status" value="1"/>
</dbReference>
<evidence type="ECO:0000313" key="5">
    <source>
        <dbReference type="EMBL" id="SEA42782.1"/>
    </source>
</evidence>
<evidence type="ECO:0000259" key="3">
    <source>
        <dbReference type="Pfam" id="PF16344"/>
    </source>
</evidence>
<evidence type="ECO:0000313" key="8">
    <source>
        <dbReference type="Proteomes" id="UP000183766"/>
    </source>
</evidence>
<dbReference type="PANTHER" id="PTHR30273">
    <property type="entry name" value="PERIPLASMIC SIGNAL SENSOR AND SIGMA FACTOR ACTIVATOR FECR-RELATED"/>
    <property type="match status" value="1"/>
</dbReference>
<evidence type="ECO:0000259" key="2">
    <source>
        <dbReference type="Pfam" id="PF04773"/>
    </source>
</evidence>
<dbReference type="RefSeq" id="WP_074705702.1">
    <property type="nucleotide sequence ID" value="NZ_FNRP01000006.1"/>
</dbReference>
<dbReference type="Proteomes" id="UP000196036">
    <property type="component" value="Unassembled WGS sequence"/>
</dbReference>
<name>A0A1I4S1T8_9BACE</name>